<name>A0AAU7GDM7_9MICO</name>
<dbReference type="InterPro" id="IPR002020">
    <property type="entry name" value="Citrate_synthase"/>
</dbReference>
<sequence>MQSLPRLTAEQTAERLGVKLETLYAYVARGRLSRERTADGSTFDALEVERFASSRRRSPAPGARHGEGRPLMVIETDFALIEDGELYYRGRAATELADEPFETVARWALTGRWEADARFSPGAGLDAARAAAAALPPGAGDRDRQLVAVTALAAADPLRTSLDPADVAGAAERLVAGMVAVLPSGAADPAGTSLASALWSRLSPQPARAGSVRTLNAALVLLLDHDLAVSTLAARAAASARATPYAVVVTGLGALDSPLHGNASRAAHRLLSRVIGGDEPARAVADAVVDGRGPLPGFGQPLYPSGDPRARILLGMLSEDPDAAPVVDAVERVSAVLRDRTGAEPNVDLALAALSLAGGMRDDAGEVVFATARSVGWIVHAIAEYAERPLRLRPVGRYAGPSA</sequence>
<protein>
    <recommendedName>
        <fullName evidence="3">citrate synthase (unknown stereospecificity)</fullName>
        <ecNumber evidence="3">2.3.3.16</ecNumber>
    </recommendedName>
</protein>
<dbReference type="GO" id="GO:0036440">
    <property type="term" value="F:citrate synthase activity"/>
    <property type="evidence" value="ECO:0007669"/>
    <property type="project" value="UniProtKB-EC"/>
</dbReference>
<accession>A0AAU7GDM7</accession>
<dbReference type="EMBL" id="CP157390">
    <property type="protein sequence ID" value="XBM48168.1"/>
    <property type="molecule type" value="Genomic_DNA"/>
</dbReference>
<dbReference type="Gene3D" id="1.10.230.10">
    <property type="entry name" value="Cytochrome P450-Terp, domain 2"/>
    <property type="match status" value="1"/>
</dbReference>
<dbReference type="InterPro" id="IPR016142">
    <property type="entry name" value="Citrate_synth-like_lrg_a-sub"/>
</dbReference>
<dbReference type="Gene3D" id="1.10.580.10">
    <property type="entry name" value="Citrate Synthase, domain 1"/>
    <property type="match status" value="1"/>
</dbReference>
<dbReference type="PANTHER" id="PTHR11739">
    <property type="entry name" value="CITRATE SYNTHASE"/>
    <property type="match status" value="1"/>
</dbReference>
<dbReference type="RefSeq" id="WP_348788120.1">
    <property type="nucleotide sequence ID" value="NZ_CP157390.1"/>
</dbReference>
<dbReference type="InterPro" id="IPR016143">
    <property type="entry name" value="Citrate_synth-like_sm_a-sub"/>
</dbReference>
<evidence type="ECO:0000256" key="2">
    <source>
        <dbReference type="ARBA" id="ARBA00010566"/>
    </source>
</evidence>
<reference evidence="5" key="1">
    <citation type="submission" date="2024-05" db="EMBL/GenBank/DDBJ databases">
        <title>The Natural Products Discovery Center: Release of the First 8490 Sequenced Strains for Exploring Actinobacteria Biosynthetic Diversity.</title>
        <authorList>
            <person name="Kalkreuter E."/>
            <person name="Kautsar S.A."/>
            <person name="Yang D."/>
            <person name="Bader C.D."/>
            <person name="Teijaro C.N."/>
            <person name="Fluegel L."/>
            <person name="Davis C.M."/>
            <person name="Simpson J.R."/>
            <person name="Lauterbach L."/>
            <person name="Steele A.D."/>
            <person name="Gui C."/>
            <person name="Meng S."/>
            <person name="Li G."/>
            <person name="Viehrig K."/>
            <person name="Ye F."/>
            <person name="Su P."/>
            <person name="Kiefer A.F."/>
            <person name="Nichols A."/>
            <person name="Cepeda A.J."/>
            <person name="Yan W."/>
            <person name="Fan B."/>
            <person name="Jiang Y."/>
            <person name="Adhikari A."/>
            <person name="Zheng C.-J."/>
            <person name="Schuster L."/>
            <person name="Cowan T.M."/>
            <person name="Smanski M.J."/>
            <person name="Chevrette M.G."/>
            <person name="de Carvalho L.P.S."/>
            <person name="Shen B."/>
        </authorList>
    </citation>
    <scope>NUCLEOTIDE SEQUENCE</scope>
    <source>
        <strain evidence="5">NPDC080035</strain>
    </source>
</reference>
<gene>
    <name evidence="5" type="ORF">AAME72_19200</name>
</gene>
<dbReference type="EC" id="2.3.3.16" evidence="3"/>
<dbReference type="GO" id="GO:0005975">
    <property type="term" value="P:carbohydrate metabolic process"/>
    <property type="evidence" value="ECO:0007669"/>
    <property type="project" value="TreeGrafter"/>
</dbReference>
<dbReference type="InterPro" id="IPR036969">
    <property type="entry name" value="Citrate_synthase_sf"/>
</dbReference>
<organism evidence="5">
    <name type="scientific">Leifsonia sp. NPDC080035</name>
    <dbReference type="NCBI Taxonomy" id="3143936"/>
    <lineage>
        <taxon>Bacteria</taxon>
        <taxon>Bacillati</taxon>
        <taxon>Actinomycetota</taxon>
        <taxon>Actinomycetes</taxon>
        <taxon>Micrococcales</taxon>
        <taxon>Microbacteriaceae</taxon>
        <taxon>Leifsonia</taxon>
    </lineage>
</organism>
<comment type="similarity">
    <text evidence="2">Belongs to the citrate synthase family.</text>
</comment>
<evidence type="ECO:0000256" key="4">
    <source>
        <dbReference type="ARBA" id="ARBA00022679"/>
    </source>
</evidence>
<evidence type="ECO:0000313" key="5">
    <source>
        <dbReference type="EMBL" id="XBM48168.1"/>
    </source>
</evidence>
<dbReference type="Pfam" id="PF00285">
    <property type="entry name" value="Citrate_synt"/>
    <property type="match status" value="1"/>
</dbReference>
<dbReference type="SUPFAM" id="SSF48256">
    <property type="entry name" value="Citrate synthase"/>
    <property type="match status" value="1"/>
</dbReference>
<comment type="pathway">
    <text evidence="1">Carbohydrate metabolism; tricarboxylic acid cycle.</text>
</comment>
<evidence type="ECO:0000256" key="1">
    <source>
        <dbReference type="ARBA" id="ARBA00005163"/>
    </source>
</evidence>
<dbReference type="GO" id="GO:0005829">
    <property type="term" value="C:cytosol"/>
    <property type="evidence" value="ECO:0007669"/>
    <property type="project" value="TreeGrafter"/>
</dbReference>
<dbReference type="PANTHER" id="PTHR11739:SF4">
    <property type="entry name" value="CITRATE SYNTHASE, PEROXISOMAL"/>
    <property type="match status" value="1"/>
</dbReference>
<keyword evidence="4" id="KW-0808">Transferase</keyword>
<proteinExistence type="inferred from homology"/>
<dbReference type="GO" id="GO:0006099">
    <property type="term" value="P:tricarboxylic acid cycle"/>
    <property type="evidence" value="ECO:0007669"/>
    <property type="project" value="TreeGrafter"/>
</dbReference>
<evidence type="ECO:0000256" key="3">
    <source>
        <dbReference type="ARBA" id="ARBA00012972"/>
    </source>
</evidence>
<dbReference type="AlphaFoldDB" id="A0AAU7GDM7"/>